<dbReference type="Proteomes" id="UP000298061">
    <property type="component" value="Unassembled WGS sequence"/>
</dbReference>
<dbReference type="EMBL" id="SFCI01000009">
    <property type="protein sequence ID" value="TFY83792.1"/>
    <property type="molecule type" value="Genomic_DNA"/>
</dbReference>
<evidence type="ECO:0000313" key="1">
    <source>
        <dbReference type="EMBL" id="TFY83792.1"/>
    </source>
</evidence>
<sequence length="457" mass="50471">MPLFSRIKLDPDSEDSVRDELDFFTTPERPSSYRLEVPQTPDHATPRYTEEITSPSVDAVNRRAESQANALPVIVPQLDIDLVLQADADAVGNQTDDARSEVSSAGATVADESLIASYISGEASNIEPMSFESQLLAHRPELEHIHNLADLFLVPHMPAPPSVYAKSRLKGTKGSNKRERNLPRSQTLQRIVYVPNLVEQLRDPVVDLLKTVPVDLSDPAHVEFIQRVHPAYTSRDLPPIVYSEHDSEDWVMAVLCRPILATLQALAGGQIPSTSLVRNPFLASAPGGADRVIADGRFVSGGQYPKEKVRGCLEIKASPVIPLDNSPLERLQTEHVKGGSIVKGSAVKFNWPKTDSSSKATKIIMQLWAQSIVEDTRFCILSSYDSTTFVYRGDDDRTFYASPAYTTWEAPMLWVVCWMLLAFEKIPGLTAPDVPDTDMTAWDEAVHKNEQPGICTA</sequence>
<dbReference type="AlphaFoldDB" id="A0A4Z0A9P9"/>
<protein>
    <submittedName>
        <fullName evidence="1">Uncharacterized protein</fullName>
    </submittedName>
</protein>
<dbReference type="STRING" id="135208.A0A4Z0A9P9"/>
<proteinExistence type="predicted"/>
<keyword evidence="2" id="KW-1185">Reference proteome</keyword>
<gene>
    <name evidence="1" type="ORF">EWM64_g211</name>
</gene>
<organism evidence="1 2">
    <name type="scientific">Hericium alpestre</name>
    <dbReference type="NCBI Taxonomy" id="135208"/>
    <lineage>
        <taxon>Eukaryota</taxon>
        <taxon>Fungi</taxon>
        <taxon>Dikarya</taxon>
        <taxon>Basidiomycota</taxon>
        <taxon>Agaricomycotina</taxon>
        <taxon>Agaricomycetes</taxon>
        <taxon>Russulales</taxon>
        <taxon>Hericiaceae</taxon>
        <taxon>Hericium</taxon>
    </lineage>
</organism>
<name>A0A4Z0A9P9_9AGAM</name>
<reference evidence="1 2" key="1">
    <citation type="submission" date="2019-02" db="EMBL/GenBank/DDBJ databases">
        <title>Genome sequencing of the rare red list fungi Hericium alpestre (H. flagellum).</title>
        <authorList>
            <person name="Buettner E."/>
            <person name="Kellner H."/>
        </authorList>
    </citation>
    <scope>NUCLEOTIDE SEQUENCE [LARGE SCALE GENOMIC DNA]</scope>
    <source>
        <strain evidence="1 2">DSM 108284</strain>
    </source>
</reference>
<accession>A0A4Z0A9P9</accession>
<comment type="caution">
    <text evidence="1">The sequence shown here is derived from an EMBL/GenBank/DDBJ whole genome shotgun (WGS) entry which is preliminary data.</text>
</comment>
<evidence type="ECO:0000313" key="2">
    <source>
        <dbReference type="Proteomes" id="UP000298061"/>
    </source>
</evidence>
<dbReference type="OrthoDB" id="3020988at2759"/>